<evidence type="ECO:0000313" key="9">
    <source>
        <dbReference type="EMBL" id="MDI9257608.1"/>
    </source>
</evidence>
<dbReference type="Pfam" id="PF05228">
    <property type="entry name" value="CHASE4"/>
    <property type="match status" value="1"/>
</dbReference>
<dbReference type="Pfam" id="PF00072">
    <property type="entry name" value="Response_reg"/>
    <property type="match status" value="1"/>
</dbReference>
<evidence type="ECO:0000256" key="6">
    <source>
        <dbReference type="SAM" id="Phobius"/>
    </source>
</evidence>
<dbReference type="SMART" id="SM00388">
    <property type="entry name" value="HisKA"/>
    <property type="match status" value="1"/>
</dbReference>
<evidence type="ECO:0000256" key="5">
    <source>
        <dbReference type="PROSITE-ProRule" id="PRU00169"/>
    </source>
</evidence>
<comment type="caution">
    <text evidence="9">The sequence shown here is derived from an EMBL/GenBank/DDBJ whole genome shotgun (WGS) entry which is preliminary data.</text>
</comment>
<dbReference type="InterPro" id="IPR001789">
    <property type="entry name" value="Sig_transdc_resp-reg_receiver"/>
</dbReference>
<dbReference type="CDD" id="cd17546">
    <property type="entry name" value="REC_hyHK_CKI1_RcsC-like"/>
    <property type="match status" value="1"/>
</dbReference>
<evidence type="ECO:0000256" key="4">
    <source>
        <dbReference type="ARBA" id="ARBA00023012"/>
    </source>
</evidence>
<gene>
    <name evidence="9" type="ORF">QHT84_09305</name>
</gene>
<dbReference type="Gene3D" id="3.30.565.10">
    <property type="entry name" value="Histidine kinase-like ATPase, C-terminal domain"/>
    <property type="match status" value="1"/>
</dbReference>
<evidence type="ECO:0000259" key="8">
    <source>
        <dbReference type="PROSITE" id="PS50110"/>
    </source>
</evidence>
<evidence type="ECO:0000313" key="10">
    <source>
        <dbReference type="Proteomes" id="UP001230035"/>
    </source>
</evidence>
<keyword evidence="9" id="KW-0067">ATP-binding</keyword>
<accession>A0ABT6XR91</accession>
<dbReference type="Proteomes" id="UP001230035">
    <property type="component" value="Unassembled WGS sequence"/>
</dbReference>
<dbReference type="Gene3D" id="3.40.50.2300">
    <property type="match status" value="1"/>
</dbReference>
<organism evidence="9 10">
    <name type="scientific">Flavobacterium sedimenticola</name>
    <dbReference type="NCBI Taxonomy" id="3043286"/>
    <lineage>
        <taxon>Bacteria</taxon>
        <taxon>Pseudomonadati</taxon>
        <taxon>Bacteroidota</taxon>
        <taxon>Flavobacteriia</taxon>
        <taxon>Flavobacteriales</taxon>
        <taxon>Flavobacteriaceae</taxon>
        <taxon>Flavobacterium</taxon>
    </lineage>
</organism>
<dbReference type="CDD" id="cd00082">
    <property type="entry name" value="HisKA"/>
    <property type="match status" value="1"/>
</dbReference>
<dbReference type="InterPro" id="IPR005467">
    <property type="entry name" value="His_kinase_dom"/>
</dbReference>
<dbReference type="RefSeq" id="WP_283239285.1">
    <property type="nucleotide sequence ID" value="NZ_JASGBP010000005.1"/>
</dbReference>
<sequence>MTVKKTFPKILWLIISSSIFFILLYSALFYYTKKAEGQVYKDSVEQFDNEIHKLLDLESKPVLVAINNDTNWDEFVNFTKTKDSEWFNETIGNELEIYDADYLGAYGANKEFIIRTPTPRIKTLDFIPKQVMEALKTEGIRKFYLKIPEGVVEVTGAAIHPSDDPLKKKSKASGYFFVVRLMDAEFIKNLAHITSAKVFLEAPDFDVKTERETISSVFLLRDSQSKVIGKLIFKRNFEVYFENTINMLYLIIVAFFAILLLNLIYTRRFVYYPLDLVRRVLETGNKKAIKLLKESNGEFSYIGNLFEENNNQKLELITAKIKAEESDRLKSSFLANLSHEIRTPMNAINGFTDLILNTDINETEKVEYLNVIEKSGKNLVSIIDDLIEMSKIDSNQIVPNYSPVNLESCVNELYETIKVTISNKAIEFILIKSSMPAQFNVITDEIKLKQVIINLLTNAIKFTDAGMVTFGYEIDEKNSLIHFTVRDTGLGIDETQHKNIFDRFKRVDSDVSIKAGGLGLGLAISKAYVELLGGKIALESRVGEGSTFYFSTPLEYAKVEHIMVRPVNDEEQVKTERKLILIAEDDNINFLLFQKMMQNKNFDIIRAINGQEAVEICLGNPGIDLVLMDIKMPIMNGFEAMDQIRPMRPHLPIIAQTAYSSSEDKAKIEKAGFTDYITKPLNRARLFELINKYLEKENE</sequence>
<feature type="domain" description="Histidine kinase" evidence="7">
    <location>
        <begin position="336"/>
        <end position="556"/>
    </location>
</feature>
<evidence type="ECO:0000256" key="1">
    <source>
        <dbReference type="ARBA" id="ARBA00000085"/>
    </source>
</evidence>
<dbReference type="EMBL" id="JASGBP010000005">
    <property type="protein sequence ID" value="MDI9257608.1"/>
    <property type="molecule type" value="Genomic_DNA"/>
</dbReference>
<feature type="modified residue" description="4-aspartylphosphate" evidence="5">
    <location>
        <position position="629"/>
    </location>
</feature>
<feature type="domain" description="Response regulatory" evidence="8">
    <location>
        <begin position="579"/>
        <end position="694"/>
    </location>
</feature>
<dbReference type="InterPro" id="IPR007892">
    <property type="entry name" value="CHASE4"/>
</dbReference>
<dbReference type="InterPro" id="IPR004358">
    <property type="entry name" value="Sig_transdc_His_kin-like_C"/>
</dbReference>
<dbReference type="InterPro" id="IPR036890">
    <property type="entry name" value="HATPase_C_sf"/>
</dbReference>
<keyword evidence="6" id="KW-0472">Membrane</keyword>
<comment type="catalytic activity">
    <reaction evidence="1">
        <text>ATP + protein L-histidine = ADP + protein N-phospho-L-histidine.</text>
        <dbReference type="EC" id="2.7.13.3"/>
    </reaction>
</comment>
<dbReference type="PROSITE" id="PS50109">
    <property type="entry name" value="HIS_KIN"/>
    <property type="match status" value="1"/>
</dbReference>
<dbReference type="SUPFAM" id="SSF52172">
    <property type="entry name" value="CheY-like"/>
    <property type="match status" value="1"/>
</dbReference>
<dbReference type="Pfam" id="PF00512">
    <property type="entry name" value="HisKA"/>
    <property type="match status" value="1"/>
</dbReference>
<dbReference type="SUPFAM" id="SSF47384">
    <property type="entry name" value="Homodimeric domain of signal transducing histidine kinase"/>
    <property type="match status" value="1"/>
</dbReference>
<dbReference type="Pfam" id="PF02518">
    <property type="entry name" value="HATPase_c"/>
    <property type="match status" value="1"/>
</dbReference>
<evidence type="ECO:0000256" key="3">
    <source>
        <dbReference type="ARBA" id="ARBA00022553"/>
    </source>
</evidence>
<reference evidence="9 10" key="1">
    <citation type="submission" date="2023-05" db="EMBL/GenBank/DDBJ databases">
        <title>Flavobacterium sedimenti sp. nov., isolated from the sediment.</title>
        <authorList>
            <person name="Wu N."/>
        </authorList>
    </citation>
    <scope>NUCLEOTIDE SEQUENCE [LARGE SCALE GENOMIC DNA]</scope>
    <source>
        <strain evidence="9 10">YZ-48</strain>
    </source>
</reference>
<dbReference type="Gene3D" id="1.10.287.130">
    <property type="match status" value="1"/>
</dbReference>
<dbReference type="SMART" id="SM00387">
    <property type="entry name" value="HATPase_c"/>
    <property type="match status" value="1"/>
</dbReference>
<keyword evidence="9" id="KW-0547">Nucleotide-binding</keyword>
<dbReference type="PANTHER" id="PTHR45339:SF1">
    <property type="entry name" value="HYBRID SIGNAL TRANSDUCTION HISTIDINE KINASE J"/>
    <property type="match status" value="1"/>
</dbReference>
<dbReference type="InterPro" id="IPR011006">
    <property type="entry name" value="CheY-like_superfamily"/>
</dbReference>
<dbReference type="GO" id="GO:0005524">
    <property type="term" value="F:ATP binding"/>
    <property type="evidence" value="ECO:0007669"/>
    <property type="project" value="UniProtKB-KW"/>
</dbReference>
<dbReference type="PANTHER" id="PTHR45339">
    <property type="entry name" value="HYBRID SIGNAL TRANSDUCTION HISTIDINE KINASE J"/>
    <property type="match status" value="1"/>
</dbReference>
<dbReference type="SMART" id="SM00448">
    <property type="entry name" value="REC"/>
    <property type="match status" value="1"/>
</dbReference>
<dbReference type="EC" id="2.7.13.3" evidence="2"/>
<evidence type="ECO:0000259" key="7">
    <source>
        <dbReference type="PROSITE" id="PS50109"/>
    </source>
</evidence>
<keyword evidence="3 5" id="KW-0597">Phosphoprotein</keyword>
<dbReference type="PROSITE" id="PS50110">
    <property type="entry name" value="RESPONSE_REGULATORY"/>
    <property type="match status" value="1"/>
</dbReference>
<evidence type="ECO:0000256" key="2">
    <source>
        <dbReference type="ARBA" id="ARBA00012438"/>
    </source>
</evidence>
<keyword evidence="4" id="KW-0902">Two-component regulatory system</keyword>
<name>A0ABT6XR91_9FLAO</name>
<feature type="transmembrane region" description="Helical" evidence="6">
    <location>
        <begin position="244"/>
        <end position="265"/>
    </location>
</feature>
<dbReference type="InterPro" id="IPR036097">
    <property type="entry name" value="HisK_dim/P_sf"/>
</dbReference>
<dbReference type="PRINTS" id="PR00344">
    <property type="entry name" value="BCTRLSENSOR"/>
</dbReference>
<dbReference type="CDD" id="cd16922">
    <property type="entry name" value="HATPase_EvgS-ArcB-TorS-like"/>
    <property type="match status" value="1"/>
</dbReference>
<dbReference type="InterPro" id="IPR003594">
    <property type="entry name" value="HATPase_dom"/>
</dbReference>
<dbReference type="SUPFAM" id="SSF55874">
    <property type="entry name" value="ATPase domain of HSP90 chaperone/DNA topoisomerase II/histidine kinase"/>
    <property type="match status" value="1"/>
</dbReference>
<keyword evidence="6" id="KW-1133">Transmembrane helix</keyword>
<keyword evidence="10" id="KW-1185">Reference proteome</keyword>
<feature type="transmembrane region" description="Helical" evidence="6">
    <location>
        <begin position="12"/>
        <end position="31"/>
    </location>
</feature>
<protein>
    <recommendedName>
        <fullName evidence="2">histidine kinase</fullName>
        <ecNumber evidence="2">2.7.13.3</ecNumber>
    </recommendedName>
</protein>
<dbReference type="InterPro" id="IPR003661">
    <property type="entry name" value="HisK_dim/P_dom"/>
</dbReference>
<proteinExistence type="predicted"/>
<keyword evidence="6" id="KW-0812">Transmembrane</keyword>